<sequence length="148" mass="16981">MKRKNYSIEIDASAAHVFETMLGKTTYKQWTAEFNPTSDFEGHWELGEKISFIGYNKEGEKEGMLGKIAAYTPNKHISIQYIGLIHQNTEITEGPMVEEWVGLFENYTLTENDGVTTVAIEVDVNAEFENYFDSTWPKALQRLKELCE</sequence>
<feature type="domain" description="Activator of Hsp90 ATPase homologue 1/2-like C-terminal" evidence="2">
    <location>
        <begin position="11"/>
        <end position="147"/>
    </location>
</feature>
<evidence type="ECO:0000313" key="3">
    <source>
        <dbReference type="EMBL" id="SMG14210.1"/>
    </source>
</evidence>
<dbReference type="STRING" id="561061.SAMN05660862_0844"/>
<accession>A0A1X7IHQ5</accession>
<dbReference type="Pfam" id="PF08327">
    <property type="entry name" value="AHSA1"/>
    <property type="match status" value="1"/>
</dbReference>
<reference evidence="3 4" key="1">
    <citation type="submission" date="2017-04" db="EMBL/GenBank/DDBJ databases">
        <authorList>
            <person name="Afonso C.L."/>
            <person name="Miller P.J."/>
            <person name="Scott M.A."/>
            <person name="Spackman E."/>
            <person name="Goraichik I."/>
            <person name="Dimitrov K.M."/>
            <person name="Suarez D.L."/>
            <person name="Swayne D.E."/>
        </authorList>
    </citation>
    <scope>NUCLEOTIDE SEQUENCE [LARGE SCALE GENOMIC DNA]</scope>
    <source>
        <strain evidence="3 4">DSM 22418</strain>
    </source>
</reference>
<comment type="similarity">
    <text evidence="1">Belongs to the AHA1 family.</text>
</comment>
<dbReference type="InterPro" id="IPR013538">
    <property type="entry name" value="ASHA1/2-like_C"/>
</dbReference>
<evidence type="ECO:0000259" key="2">
    <source>
        <dbReference type="Pfam" id="PF08327"/>
    </source>
</evidence>
<name>A0A1X7IHQ5_9SPHI</name>
<organism evidence="3 4">
    <name type="scientific">Sphingobacterium psychroaquaticum</name>
    <dbReference type="NCBI Taxonomy" id="561061"/>
    <lineage>
        <taxon>Bacteria</taxon>
        <taxon>Pseudomonadati</taxon>
        <taxon>Bacteroidota</taxon>
        <taxon>Sphingobacteriia</taxon>
        <taxon>Sphingobacteriales</taxon>
        <taxon>Sphingobacteriaceae</taxon>
        <taxon>Sphingobacterium</taxon>
    </lineage>
</organism>
<evidence type="ECO:0000313" key="4">
    <source>
        <dbReference type="Proteomes" id="UP000192980"/>
    </source>
</evidence>
<dbReference type="Gene3D" id="3.30.530.20">
    <property type="match status" value="1"/>
</dbReference>
<dbReference type="SUPFAM" id="SSF55961">
    <property type="entry name" value="Bet v1-like"/>
    <property type="match status" value="1"/>
</dbReference>
<dbReference type="AlphaFoldDB" id="A0A1X7IHQ5"/>
<proteinExistence type="inferred from homology"/>
<protein>
    <submittedName>
        <fullName evidence="3">Activator of Hsp90 ATPase homolog 1-like protein</fullName>
    </submittedName>
</protein>
<keyword evidence="4" id="KW-1185">Reference proteome</keyword>
<dbReference type="RefSeq" id="WP_085471675.1">
    <property type="nucleotide sequence ID" value="NZ_FXAU01000001.1"/>
</dbReference>
<gene>
    <name evidence="3" type="ORF">SAMN05660862_0844</name>
</gene>
<dbReference type="InterPro" id="IPR023393">
    <property type="entry name" value="START-like_dom_sf"/>
</dbReference>
<evidence type="ECO:0000256" key="1">
    <source>
        <dbReference type="ARBA" id="ARBA00006817"/>
    </source>
</evidence>
<dbReference type="OrthoDB" id="384974at2"/>
<dbReference type="EMBL" id="FXAU01000001">
    <property type="protein sequence ID" value="SMG14210.1"/>
    <property type="molecule type" value="Genomic_DNA"/>
</dbReference>
<dbReference type="Proteomes" id="UP000192980">
    <property type="component" value="Unassembled WGS sequence"/>
</dbReference>